<dbReference type="InterPro" id="IPR007446">
    <property type="entry name" value="PilP"/>
</dbReference>
<sequence length="157" mass="17506">MADLKEYVAQVKSRHKGLVEPLPEVKMVEPYLFNPEGLRDPFVPDEKSQEPEELEVAGSTVRPDLTRPKEELESYELDSLRMVGTVLQKGTLWALIKAHDGTIHRVRNGNYLGKNHGKIVDIKENAIEILEIVSDSPGVWHERKAGLELAEASGGGK</sequence>
<evidence type="ECO:0000256" key="1">
    <source>
        <dbReference type="SAM" id="MobiDB-lite"/>
    </source>
</evidence>
<protein>
    <submittedName>
        <fullName evidence="2">Type IV pilus biogenesis protein PilP</fullName>
    </submittedName>
</protein>
<keyword evidence="3" id="KW-1185">Reference proteome</keyword>
<feature type="region of interest" description="Disordered" evidence="1">
    <location>
        <begin position="39"/>
        <end position="64"/>
    </location>
</feature>
<gene>
    <name evidence="2" type="ORF">MECH1_V1_1959</name>
</gene>
<reference evidence="2 3" key="1">
    <citation type="submission" date="2024-04" db="EMBL/GenBank/DDBJ databases">
        <authorList>
            <person name="Cremers G."/>
        </authorList>
    </citation>
    <scope>NUCLEOTIDE SEQUENCE [LARGE SCALE GENOMIC DNA]</scope>
    <source>
        <strain evidence="2">MeCH1-AG</strain>
    </source>
</reference>
<dbReference type="Proteomes" id="UP001497493">
    <property type="component" value="Chromosome"/>
</dbReference>
<dbReference type="Pfam" id="PF04351">
    <property type="entry name" value="PilP"/>
    <property type="match status" value="1"/>
</dbReference>
<evidence type="ECO:0000313" key="2">
    <source>
        <dbReference type="EMBL" id="CAL1240735.1"/>
    </source>
</evidence>
<proteinExistence type="predicted"/>
<feature type="compositionally biased region" description="Basic and acidic residues" evidence="1">
    <location>
        <begin position="39"/>
        <end position="50"/>
    </location>
</feature>
<dbReference type="EMBL" id="OZ026884">
    <property type="protein sequence ID" value="CAL1240735.1"/>
    <property type="molecule type" value="Genomic_DNA"/>
</dbReference>
<dbReference type="RefSeq" id="WP_348757310.1">
    <property type="nucleotide sequence ID" value="NZ_OZ026884.1"/>
</dbReference>
<organism evidence="2 3">
    <name type="scientific">Candidatus Methylocalor cossyra</name>
    <dbReference type="NCBI Taxonomy" id="3108543"/>
    <lineage>
        <taxon>Bacteria</taxon>
        <taxon>Pseudomonadati</taxon>
        <taxon>Pseudomonadota</taxon>
        <taxon>Gammaproteobacteria</taxon>
        <taxon>Methylococcales</taxon>
        <taxon>Methylococcaceae</taxon>
        <taxon>Candidatus Methylocalor</taxon>
    </lineage>
</organism>
<accession>A0ABP1C912</accession>
<name>A0ABP1C912_9GAMM</name>
<dbReference type="Gene3D" id="2.30.30.830">
    <property type="match status" value="1"/>
</dbReference>
<dbReference type="PIRSF" id="PIRSF016481">
    <property type="entry name" value="Pilus_assembly_PilP"/>
    <property type="match status" value="1"/>
</dbReference>
<evidence type="ECO:0000313" key="3">
    <source>
        <dbReference type="Proteomes" id="UP001497493"/>
    </source>
</evidence>